<dbReference type="EMBL" id="JAGMUU010000020">
    <property type="protein sequence ID" value="KAH7129965.1"/>
    <property type="molecule type" value="Genomic_DNA"/>
</dbReference>
<proteinExistence type="predicted"/>
<evidence type="ECO:0000313" key="2">
    <source>
        <dbReference type="EMBL" id="KAH7129965.1"/>
    </source>
</evidence>
<organism evidence="2 3">
    <name type="scientific">Dactylonectria estremocensis</name>
    <dbReference type="NCBI Taxonomy" id="1079267"/>
    <lineage>
        <taxon>Eukaryota</taxon>
        <taxon>Fungi</taxon>
        <taxon>Dikarya</taxon>
        <taxon>Ascomycota</taxon>
        <taxon>Pezizomycotina</taxon>
        <taxon>Sordariomycetes</taxon>
        <taxon>Hypocreomycetidae</taxon>
        <taxon>Hypocreales</taxon>
        <taxon>Nectriaceae</taxon>
        <taxon>Dactylonectria</taxon>
    </lineage>
</organism>
<accession>A0A9P9ISX1</accession>
<gene>
    <name evidence="2" type="ORF">B0J13DRAFT_133950</name>
</gene>
<name>A0A9P9ISX1_9HYPO</name>
<evidence type="ECO:0000256" key="1">
    <source>
        <dbReference type="SAM" id="MobiDB-lite"/>
    </source>
</evidence>
<dbReference type="Proteomes" id="UP000717696">
    <property type="component" value="Unassembled WGS sequence"/>
</dbReference>
<evidence type="ECO:0000313" key="3">
    <source>
        <dbReference type="Proteomes" id="UP000717696"/>
    </source>
</evidence>
<feature type="region of interest" description="Disordered" evidence="1">
    <location>
        <begin position="1"/>
        <end position="33"/>
    </location>
</feature>
<protein>
    <submittedName>
        <fullName evidence="2">Uncharacterized protein</fullName>
    </submittedName>
</protein>
<comment type="caution">
    <text evidence="2">The sequence shown here is derived from an EMBL/GenBank/DDBJ whole genome shotgun (WGS) entry which is preliminary data.</text>
</comment>
<sequence>MAQSHPHPMAIAAASTKSGENARQTAHGPWRPSLFRRLRGERERAHGENGFAGSLTRSHPARIEQLRLLRKKSDHPVSDTPLWSSPPRTSSYDTAFEVGLIPRCTKPWDSTDCFPSSFLGYVASACSLYSPRPLRGTFLPSYLACSPTATRLQESVLWKQKKNHYRPSYLPRLIPFRASRQSPFTSKWHHSTIQVLRPISPPHYPSFRLKPLRLLLGHYGSQTYQARAGQGLPNGPVPTPRPHFSPERNQPTLDTPKIPFVHHHSHGC</sequence>
<feature type="region of interest" description="Disordered" evidence="1">
    <location>
        <begin position="227"/>
        <end position="268"/>
    </location>
</feature>
<reference evidence="2" key="1">
    <citation type="journal article" date="2021" name="Nat. Commun.">
        <title>Genetic determinants of endophytism in the Arabidopsis root mycobiome.</title>
        <authorList>
            <person name="Mesny F."/>
            <person name="Miyauchi S."/>
            <person name="Thiergart T."/>
            <person name="Pickel B."/>
            <person name="Atanasova L."/>
            <person name="Karlsson M."/>
            <person name="Huettel B."/>
            <person name="Barry K.W."/>
            <person name="Haridas S."/>
            <person name="Chen C."/>
            <person name="Bauer D."/>
            <person name="Andreopoulos W."/>
            <person name="Pangilinan J."/>
            <person name="LaButti K."/>
            <person name="Riley R."/>
            <person name="Lipzen A."/>
            <person name="Clum A."/>
            <person name="Drula E."/>
            <person name="Henrissat B."/>
            <person name="Kohler A."/>
            <person name="Grigoriev I.V."/>
            <person name="Martin F.M."/>
            <person name="Hacquard S."/>
        </authorList>
    </citation>
    <scope>NUCLEOTIDE SEQUENCE</scope>
    <source>
        <strain evidence="2">MPI-CAGE-AT-0021</strain>
    </source>
</reference>
<feature type="compositionally biased region" description="Polar residues" evidence="1">
    <location>
        <begin position="15"/>
        <end position="24"/>
    </location>
</feature>
<keyword evidence="3" id="KW-1185">Reference proteome</keyword>
<dbReference type="AlphaFoldDB" id="A0A9P9ISX1"/>